<evidence type="ECO:0000259" key="23">
    <source>
        <dbReference type="PROSITE" id="PS50507"/>
    </source>
</evidence>
<evidence type="ECO:0000256" key="9">
    <source>
        <dbReference type="ARBA" id="ARBA00022679"/>
    </source>
</evidence>
<evidence type="ECO:0000256" key="12">
    <source>
        <dbReference type="ARBA" id="ARBA00022741"/>
    </source>
</evidence>
<keyword evidence="7" id="KW-0696">RNA-directed RNA polymerase</keyword>
<dbReference type="GO" id="GO:0004197">
    <property type="term" value="F:cysteine-type endopeptidase activity"/>
    <property type="evidence" value="ECO:0007669"/>
    <property type="project" value="InterPro"/>
</dbReference>
<dbReference type="GO" id="GO:0044166">
    <property type="term" value="C:host cell endoplasmic reticulum lumen"/>
    <property type="evidence" value="ECO:0007669"/>
    <property type="project" value="UniProtKB-SubCell"/>
</dbReference>
<feature type="domain" description="Peptidase C3" evidence="25">
    <location>
        <begin position="1151"/>
        <end position="1387"/>
    </location>
</feature>
<evidence type="ECO:0000256" key="21">
    <source>
        <dbReference type="ARBA" id="ARBA00045667"/>
    </source>
</evidence>
<name>A0A8F8QUF5_9SECO</name>
<evidence type="ECO:0000256" key="16">
    <source>
        <dbReference type="ARBA" id="ARBA00022953"/>
    </source>
</evidence>
<keyword evidence="17 22" id="KW-1133">Transmembrane helix</keyword>
<evidence type="ECO:0000256" key="20">
    <source>
        <dbReference type="ARBA" id="ARBA00032135"/>
    </source>
</evidence>
<dbReference type="InterPro" id="IPR043128">
    <property type="entry name" value="Rev_trsase/Diguanyl_cyclase"/>
</dbReference>
<dbReference type="GO" id="GO:0044167">
    <property type="term" value="C:host cell endoplasmic reticulum membrane"/>
    <property type="evidence" value="ECO:0007669"/>
    <property type="project" value="UniProtKB-SubCell"/>
</dbReference>
<keyword evidence="15" id="KW-0067">ATP-binding</keyword>
<comment type="function">
    <text evidence="1">Plays a role in RNA replication. It is covalently linked to the 5'terminus of both viral single-stranded RNA1 and RNA2 molecules.</text>
</comment>
<dbReference type="Gene3D" id="3.30.70.270">
    <property type="match status" value="1"/>
</dbReference>
<evidence type="ECO:0000256" key="13">
    <source>
        <dbReference type="ARBA" id="ARBA00022801"/>
    </source>
</evidence>
<evidence type="ECO:0000256" key="19">
    <source>
        <dbReference type="ARBA" id="ARBA00031919"/>
    </source>
</evidence>
<dbReference type="InterPro" id="IPR044067">
    <property type="entry name" value="PCV_3C_PRO"/>
</dbReference>
<evidence type="ECO:0000256" key="11">
    <source>
        <dbReference type="ARBA" id="ARBA00022695"/>
    </source>
</evidence>
<comment type="subcellular location">
    <subcellularLocation>
        <location evidence="4">Host endoplasmic reticulum lumen</location>
    </subcellularLocation>
    <subcellularLocation>
        <location evidence="5">Host endoplasmic reticulum membrane</location>
        <topology evidence="5">Single-pass membrane protein</topology>
    </subcellularLocation>
</comment>
<dbReference type="InterPro" id="IPR000605">
    <property type="entry name" value="Helicase_SF3_ssDNA/RNA_vir"/>
</dbReference>
<dbReference type="GO" id="GO:0003723">
    <property type="term" value="F:RNA binding"/>
    <property type="evidence" value="ECO:0007669"/>
    <property type="project" value="InterPro"/>
</dbReference>
<dbReference type="InterPro" id="IPR014759">
    <property type="entry name" value="Helicase_SF3_ssRNA_vir"/>
</dbReference>
<sequence length="2113" mass="236139">MVRPIVFSNGESVLPKALISEAKMVAAFLKSTRNPAGFWVSFLAQGTSLTPSQVALCAINGLVSRQTVEIHSHGPSAEVFWSALQARLRSFLRAHRQRVTSLLALCCEAYEARDLCRYQRQRAAYLARGAACRAEALRKKKTALRKERAAQLAQRRLEGERRAAARQARLARKGQQVLRRKLAALFSPSPPFPTSGWAWEPLPSSPLPAFRDFFTSPLLEVEAPWSPPMGPVGFNKSTPQALYCAVRARLSTFSKSTGSLFPMVSFDRLIPGHLMMFQLMHRLVAAYSACPVLSLIEDGLNSLLNGRHYLQVFKEMMDSASQVVYKLTGSNHSAMTVQAGFGISNFFRGIGTSLATGFSDGLISKVIDTKDVIVDGINWVADKTVGAFVRALRDQFSDTVGKYLNVLSEYKAQIENFWAWAIRWSRNLMDKVDVSLRALQGSAFFAAALVILGGLVFLVENLLPTGMTGLPVGSLSSLFIGGALLFWCGKELFQSDKIMNIRLAIIAMAERMFAKPKSKPSPTGMGLQGGLSDIFGVPLSVMESIGSGLCGSALSSMTYVGKFGQAMDNIRKGVMCMRQFLGWMLEQLAELYDNVSGRKVAFFRELATLAQVDVEKWIVDVQEFLLVAEVAPEGDRVILDTVLLLLQKGQTIQRLLCQTKQGTSFNYGRLVATLVKSLDDVYTKYSKAGRRVMYRFVPFWAYFFGRARTGKTIFANNFKNTMVQYLGTTSENIFYKNARDQFWPKYRQQAIVIVDDLSSVENPPSLESEFIQLMSTMPYGLNMAAVDEKGSEFNSKMVITTSNKFDAPSHAKIHDLDAYRLRRHACVEVRRVPDAIFDAKNPYLSSEARFVNNCDQAPEGEWMAMEQMQEELIARYQKHHEAQADEYNFWKRNARSTHDVFDILEEKIREEGFWLSSAEFCMPDKEAQGIRATDRFIGIDGKIIKYDPLNFVGEYYKGSHLAKSAQDLENMALARYHEFADLMAAWSVNGVVKQFMEQLLTGPTHIDSIDLLGKEALPSHREFFDSLTLPKRAVLRLIQKKVDAIKAGPAFEFVPEKGFTLAKVLKEGYEYVYNNGGKIFLIFAAVVILWFLCGTAMHLIRQIFCGGVGAGSAGAMARMSVQSTIPSGSDVNSFASRNLRRVYRPTRLGLQSAMNPVETVSQAEQLMAWIETPEGNLISCCRFKSRALALTYHQARSIAPGSKIFISYMTAAGTPSVPIEHIWDPQETSQVPNLRRFNDTEVCVYTHPQLSPLPGPLESMFVEDMQAGATLYHIEGRVMKLVRDSHDYLPTDFVGAPEEIVPHVWSGVVHLNTHAVTIDNYTWGGDYKVNVPRSLVGTYPNSVEDCGGLLFSKIHGSYKVIGMHVAGERLADGSYLSAAALFPRPSLFISAQSGLRTLQIEAGKDTRGVSKVGFIKAEEIPRAPRKSSFVEVEPELKVPVPAGVPLKQIAILSSSDERLKGTRFEGYDPLRQATVKCEDPMFDLKSDVLEEVCRDIEETWFDCAPSLSLLSDEEMVNGNDEEIFLDAIVQTTSEGYPYVLERGPGEKGKERYLEQDPNLPGGKLRVRPGTSVHRDLLALETSIHTTIPILVGMEIPKDERLKESKILTPATRTFTVLPMPYNLLLRKFFGRFTAFLQGNRHRLPCAVGVNPYSNEWTRIFDGLAQMSPKALNGDYKSFDGKLNFQMYDAIARLLGRVHRDESTSQARYNLIMAMYARYSLCGSQVYEVRAGLPSGCAITVIMNSIFNEILIRYAYRVSVGPILRNRFNHFVKLVVYGDDNLIAVDPQLASGTFVGYEGGKMVVTDIFDGATIQKVLRDVNITITDGSDKSAKEWHFKPLESLDFLKRGFKRMADGRVLAPLDLSAIFSSLHVVRPEQGSTAAAVNINARVALRELWLHQDETLFNMVRSFFKRHNFVDLPNWRECRDFHQSQYTEWHPFKEYKFLEMPLPEQENREFMENHATRNSVCVVANQTLVVGPGWTTVERENHFIVDLLGPTAGAGGDVRAIPIYGDGAGRIGTDTWVRNWRSSKFTAANLARQARADGKMIVFRDSAPFINGWSAAISFLVGCVGIEPNALLANYSRSGGQHRQIIERYFKAAQFEPRKVVQGVFA</sequence>
<dbReference type="PROSITE" id="PS50507">
    <property type="entry name" value="RDRP_SSRNA_POS"/>
    <property type="match status" value="1"/>
</dbReference>
<comment type="function">
    <text evidence="2">Thiol protease that cleaves the RNA1 and RNA2 polyproteins.</text>
</comment>
<evidence type="ECO:0000256" key="7">
    <source>
        <dbReference type="ARBA" id="ARBA00022484"/>
    </source>
</evidence>
<keyword evidence="22" id="KW-0472">Membrane</keyword>
<evidence type="ECO:0000256" key="17">
    <source>
        <dbReference type="ARBA" id="ARBA00022989"/>
    </source>
</evidence>
<keyword evidence="16" id="KW-0693">Viral RNA replication</keyword>
<dbReference type="PROSITE" id="PS51874">
    <property type="entry name" value="PCV_3C_PRO"/>
    <property type="match status" value="1"/>
</dbReference>
<dbReference type="InterPro" id="IPR001205">
    <property type="entry name" value="RNA-dir_pol_C"/>
</dbReference>
<evidence type="ECO:0000256" key="3">
    <source>
        <dbReference type="ARBA" id="ARBA00003682"/>
    </source>
</evidence>
<organism evidence="26">
    <name type="scientific">Cherry leaf roll virus</name>
    <dbReference type="NCBI Taxonomy" id="12615"/>
    <lineage>
        <taxon>Viruses</taxon>
        <taxon>Riboviria</taxon>
        <taxon>Orthornavirae</taxon>
        <taxon>Pisuviricota</taxon>
        <taxon>Pisoniviricetes</taxon>
        <taxon>Picornavirales</taxon>
        <taxon>Secoviridae</taxon>
        <taxon>Comovirinae</taxon>
        <taxon>Nepovirus</taxon>
        <taxon>Nepovirus avii</taxon>
    </lineage>
</organism>
<keyword evidence="18" id="KW-1038">Host endoplasmic reticulum</keyword>
<evidence type="ECO:0000256" key="2">
    <source>
        <dbReference type="ARBA" id="ARBA00003602"/>
    </source>
</evidence>
<evidence type="ECO:0000256" key="10">
    <source>
        <dbReference type="ARBA" id="ARBA00022692"/>
    </source>
</evidence>
<dbReference type="GO" id="GO:0006508">
    <property type="term" value="P:proteolysis"/>
    <property type="evidence" value="ECO:0007669"/>
    <property type="project" value="UniProtKB-KW"/>
</dbReference>
<dbReference type="EMBL" id="MW854282">
    <property type="protein sequence ID" value="QYA72416.1"/>
    <property type="molecule type" value="Genomic_RNA"/>
</dbReference>
<keyword evidence="13" id="KW-0378">Hydrolase</keyword>
<feature type="domain" description="RdRp catalytic" evidence="23">
    <location>
        <begin position="1668"/>
        <end position="1792"/>
    </location>
</feature>
<accession>A0A8F8QUF5</accession>
<evidence type="ECO:0000256" key="22">
    <source>
        <dbReference type="SAM" id="Phobius"/>
    </source>
</evidence>
<feature type="transmembrane region" description="Helical" evidence="22">
    <location>
        <begin position="438"/>
        <end position="458"/>
    </location>
</feature>
<dbReference type="GO" id="GO:0005524">
    <property type="term" value="F:ATP binding"/>
    <property type="evidence" value="ECO:0007669"/>
    <property type="project" value="UniProtKB-KW"/>
</dbReference>
<keyword evidence="11" id="KW-0548">Nucleotidyltransferase</keyword>
<reference evidence="26" key="1">
    <citation type="submission" date="2021-03" db="EMBL/GenBank/DDBJ databases">
        <title>Plant Virus Collection isolate.</title>
        <authorList>
            <person name="Knierim D."/>
            <person name="Margaria P."/>
            <person name="Menzel W."/>
            <person name="Winter S."/>
        </authorList>
    </citation>
    <scope>NUCLEOTIDE SEQUENCE</scope>
    <source>
        <strain evidence="26">DSMZ PV-0797</strain>
    </source>
</reference>
<dbReference type="InterPro" id="IPR009003">
    <property type="entry name" value="Peptidase_S1_PA"/>
</dbReference>
<comment type="function">
    <text evidence="21">Down-regulates the RNA1 polyprotein processing and enhances trans-cleavage of RNA2 polyproteins. The protease cofactor and the putative helicase seem to target the replication complexes to ER membranes. Their physical association causes the membrane rearrangement of host ER that may result in formation of the small membranous vesicles that are the site of viral RNA synthesis.</text>
</comment>
<dbReference type="InterPro" id="IPR007094">
    <property type="entry name" value="RNA-dir_pol_PSvirus"/>
</dbReference>
<evidence type="ECO:0000256" key="1">
    <source>
        <dbReference type="ARBA" id="ARBA00002583"/>
    </source>
</evidence>
<comment type="function">
    <text evidence="3">Replicates the viral genome.</text>
</comment>
<evidence type="ECO:0000256" key="6">
    <source>
        <dbReference type="ARBA" id="ARBA00020936"/>
    </source>
</evidence>
<keyword evidence="8" id="KW-0645">Protease</keyword>
<dbReference type="GO" id="GO:0006351">
    <property type="term" value="P:DNA-templated transcription"/>
    <property type="evidence" value="ECO:0007669"/>
    <property type="project" value="InterPro"/>
</dbReference>
<evidence type="ECO:0000256" key="5">
    <source>
        <dbReference type="ARBA" id="ARBA00004517"/>
    </source>
</evidence>
<evidence type="ECO:0000256" key="8">
    <source>
        <dbReference type="ARBA" id="ARBA00022670"/>
    </source>
</evidence>
<feature type="domain" description="SF3 helicase" evidence="24">
    <location>
        <begin position="678"/>
        <end position="842"/>
    </location>
</feature>
<proteinExistence type="predicted"/>
<keyword evidence="14" id="KW-0788">Thiol protease</keyword>
<evidence type="ECO:0000313" key="26">
    <source>
        <dbReference type="EMBL" id="QYA72416.1"/>
    </source>
</evidence>
<evidence type="ECO:0000259" key="25">
    <source>
        <dbReference type="PROSITE" id="PS51874"/>
    </source>
</evidence>
<evidence type="ECO:0000259" key="24">
    <source>
        <dbReference type="PROSITE" id="PS51218"/>
    </source>
</evidence>
<dbReference type="GO" id="GO:0003724">
    <property type="term" value="F:RNA helicase activity"/>
    <property type="evidence" value="ECO:0007669"/>
    <property type="project" value="InterPro"/>
</dbReference>
<dbReference type="GO" id="GO:0003968">
    <property type="term" value="F:RNA-directed RNA polymerase activity"/>
    <property type="evidence" value="ECO:0007669"/>
    <property type="project" value="UniProtKB-KW"/>
</dbReference>
<evidence type="ECO:0000256" key="14">
    <source>
        <dbReference type="ARBA" id="ARBA00022807"/>
    </source>
</evidence>
<dbReference type="Pfam" id="PF00680">
    <property type="entry name" value="RdRP_1"/>
    <property type="match status" value="1"/>
</dbReference>
<protein>
    <recommendedName>
        <fullName evidence="6">RNA1 polyprotein</fullName>
    </recommendedName>
    <alternativeName>
        <fullName evidence="20">Genome polyprotein B</fullName>
    </alternativeName>
    <alternativeName>
        <fullName evidence="19">P1</fullName>
    </alternativeName>
</protein>
<dbReference type="Pfam" id="PF00910">
    <property type="entry name" value="RNA_helicase"/>
    <property type="match status" value="1"/>
</dbReference>
<evidence type="ECO:0000256" key="4">
    <source>
        <dbReference type="ARBA" id="ARBA00004149"/>
    </source>
</evidence>
<keyword evidence="9" id="KW-0808">Transferase</keyword>
<keyword evidence="12" id="KW-0547">Nucleotide-binding</keyword>
<feature type="transmembrane region" description="Helical" evidence="22">
    <location>
        <begin position="470"/>
        <end position="489"/>
    </location>
</feature>
<dbReference type="InterPro" id="IPR043502">
    <property type="entry name" value="DNA/RNA_pol_sf"/>
</dbReference>
<dbReference type="SUPFAM" id="SSF50494">
    <property type="entry name" value="Trypsin-like serine proteases"/>
    <property type="match status" value="1"/>
</dbReference>
<dbReference type="SUPFAM" id="SSF56672">
    <property type="entry name" value="DNA/RNA polymerases"/>
    <property type="match status" value="1"/>
</dbReference>
<dbReference type="GO" id="GO:0039694">
    <property type="term" value="P:viral RNA genome replication"/>
    <property type="evidence" value="ECO:0007669"/>
    <property type="project" value="InterPro"/>
</dbReference>
<keyword evidence="10 22" id="KW-0812">Transmembrane</keyword>
<evidence type="ECO:0000256" key="18">
    <source>
        <dbReference type="ARBA" id="ARBA00023184"/>
    </source>
</evidence>
<evidence type="ECO:0000256" key="15">
    <source>
        <dbReference type="ARBA" id="ARBA00022840"/>
    </source>
</evidence>
<dbReference type="PROSITE" id="PS51218">
    <property type="entry name" value="SF3_HELICASE_2"/>
    <property type="match status" value="1"/>
</dbReference>